<dbReference type="GO" id="GO:0006508">
    <property type="term" value="P:proteolysis"/>
    <property type="evidence" value="ECO:0007669"/>
    <property type="project" value="UniProtKB-KW"/>
</dbReference>
<feature type="domain" description="NlpC/P60" evidence="5">
    <location>
        <begin position="125"/>
        <end position="253"/>
    </location>
</feature>
<dbReference type="PANTHER" id="PTHR47053">
    <property type="entry name" value="MUREIN DD-ENDOPEPTIDASE MEPH-RELATED"/>
    <property type="match status" value="1"/>
</dbReference>
<keyword evidence="2" id="KW-0645">Protease</keyword>
<organism evidence="6 7">
    <name type="scientific">Sphingobacterium hungaricum</name>
    <dbReference type="NCBI Taxonomy" id="2082723"/>
    <lineage>
        <taxon>Bacteria</taxon>
        <taxon>Pseudomonadati</taxon>
        <taxon>Bacteroidota</taxon>
        <taxon>Sphingobacteriia</taxon>
        <taxon>Sphingobacteriales</taxon>
        <taxon>Sphingobacteriaceae</taxon>
        <taxon>Sphingobacterium</taxon>
    </lineage>
</organism>
<dbReference type="Pfam" id="PF18348">
    <property type="entry name" value="SH3_16"/>
    <property type="match status" value="1"/>
</dbReference>
<dbReference type="Gene3D" id="3.90.1720.10">
    <property type="entry name" value="endopeptidase domain like (from Nostoc punctiforme)"/>
    <property type="match status" value="1"/>
</dbReference>
<evidence type="ECO:0000313" key="6">
    <source>
        <dbReference type="EMBL" id="MBE8714908.1"/>
    </source>
</evidence>
<keyword evidence="4" id="KW-0788">Thiol protease</keyword>
<comment type="similarity">
    <text evidence="1">Belongs to the peptidase C40 family.</text>
</comment>
<dbReference type="InterPro" id="IPR000064">
    <property type="entry name" value="NLP_P60_dom"/>
</dbReference>
<dbReference type="PROSITE" id="PS51935">
    <property type="entry name" value="NLPC_P60"/>
    <property type="match status" value="1"/>
</dbReference>
<evidence type="ECO:0000256" key="2">
    <source>
        <dbReference type="ARBA" id="ARBA00022670"/>
    </source>
</evidence>
<keyword evidence="7" id="KW-1185">Reference proteome</keyword>
<dbReference type="InterPro" id="IPR038765">
    <property type="entry name" value="Papain-like_cys_pep_sf"/>
</dbReference>
<evidence type="ECO:0000256" key="4">
    <source>
        <dbReference type="ARBA" id="ARBA00022807"/>
    </source>
</evidence>
<evidence type="ECO:0000259" key="5">
    <source>
        <dbReference type="PROSITE" id="PS51935"/>
    </source>
</evidence>
<accession>A0A928UXN4</accession>
<dbReference type="InterPro" id="IPR051202">
    <property type="entry name" value="Peptidase_C40"/>
</dbReference>
<dbReference type="SUPFAM" id="SSF54001">
    <property type="entry name" value="Cysteine proteinases"/>
    <property type="match status" value="1"/>
</dbReference>
<dbReference type="Proteomes" id="UP000616201">
    <property type="component" value="Unassembled WGS sequence"/>
</dbReference>
<gene>
    <name evidence="6" type="ORF">C4F49_14590</name>
</gene>
<dbReference type="AlphaFoldDB" id="A0A928UXN4"/>
<proteinExistence type="inferred from homology"/>
<dbReference type="Gene3D" id="2.30.30.40">
    <property type="entry name" value="SH3 Domains"/>
    <property type="match status" value="1"/>
</dbReference>
<dbReference type="GO" id="GO:0008234">
    <property type="term" value="F:cysteine-type peptidase activity"/>
    <property type="evidence" value="ECO:0007669"/>
    <property type="project" value="UniProtKB-KW"/>
</dbReference>
<dbReference type="Pfam" id="PF00877">
    <property type="entry name" value="NLPC_P60"/>
    <property type="match status" value="1"/>
</dbReference>
<evidence type="ECO:0000313" key="7">
    <source>
        <dbReference type="Proteomes" id="UP000616201"/>
    </source>
</evidence>
<dbReference type="PANTHER" id="PTHR47053:SF1">
    <property type="entry name" value="MUREIN DD-ENDOPEPTIDASE MEPH-RELATED"/>
    <property type="match status" value="1"/>
</dbReference>
<dbReference type="InterPro" id="IPR041382">
    <property type="entry name" value="SH3_16"/>
</dbReference>
<dbReference type="RefSeq" id="WP_196936763.1">
    <property type="nucleotide sequence ID" value="NZ_MU158698.1"/>
</dbReference>
<protein>
    <submittedName>
        <fullName evidence="6">Glycoside hydrolase</fullName>
    </submittedName>
</protein>
<reference evidence="6" key="1">
    <citation type="submission" date="2018-02" db="EMBL/GenBank/DDBJ databases">
        <authorList>
            <person name="Vasarhelyi B.M."/>
            <person name="Deshmukh S."/>
            <person name="Balint B."/>
            <person name="Kukolya J."/>
        </authorList>
    </citation>
    <scope>NUCLEOTIDE SEQUENCE</scope>
    <source>
        <strain evidence="6">KB22</strain>
    </source>
</reference>
<keyword evidence="3 6" id="KW-0378">Hydrolase</keyword>
<sequence length="253" mass="28731">MNLAICTLSLIPLRADKSHRSEMVSQLLFGELFDVLKQEKEWSYIKILENGYEGWLQNGQFESISANNSNKKVKIVGINQARAVENQNSINLIHGSPIELTGTDSVLINEKSYKLDGELRTPSQDDFAIEFPNLIAHYLNAPYLWGGRSAYGIDCSGLSQLVYRHFGIVIPRDAWQQAEGGIVVDFVSEAKAGDLAFFDNEEGRITHVGIMIDSETIFHASAKVRIDKFDSEGIYNQDYKHYSHKFRIMKRYF</sequence>
<name>A0A928UXN4_9SPHI</name>
<dbReference type="EMBL" id="PRDK01000009">
    <property type="protein sequence ID" value="MBE8714908.1"/>
    <property type="molecule type" value="Genomic_DNA"/>
</dbReference>
<evidence type="ECO:0000256" key="3">
    <source>
        <dbReference type="ARBA" id="ARBA00022801"/>
    </source>
</evidence>
<comment type="caution">
    <text evidence="6">The sequence shown here is derived from an EMBL/GenBank/DDBJ whole genome shotgun (WGS) entry which is preliminary data.</text>
</comment>
<evidence type="ECO:0000256" key="1">
    <source>
        <dbReference type="ARBA" id="ARBA00007074"/>
    </source>
</evidence>